<keyword evidence="5" id="KW-0067">ATP-binding</keyword>
<dbReference type="PRINTS" id="PR01046">
    <property type="entry name" value="TRNASYNTHPRO"/>
</dbReference>
<evidence type="ECO:0000256" key="7">
    <source>
        <dbReference type="ARBA" id="ARBA00023146"/>
    </source>
</evidence>
<dbReference type="InterPro" id="IPR050062">
    <property type="entry name" value="Pro-tRNA_synthetase"/>
</dbReference>
<dbReference type="InterPro" id="IPR033730">
    <property type="entry name" value="ProRS_core_prok"/>
</dbReference>
<evidence type="ECO:0000256" key="3">
    <source>
        <dbReference type="ARBA" id="ARBA00022598"/>
    </source>
</evidence>
<dbReference type="EC" id="6.1.1.15" evidence="1"/>
<gene>
    <name evidence="11" type="ORF">COS58_00140</name>
</gene>
<keyword evidence="4" id="KW-0547">Nucleotide-binding</keyword>
<dbReference type="Pfam" id="PF00587">
    <property type="entry name" value="tRNA-synt_2b"/>
    <property type="match status" value="1"/>
</dbReference>
<dbReference type="InterPro" id="IPR006195">
    <property type="entry name" value="aa-tRNA-synth_II"/>
</dbReference>
<dbReference type="Gene3D" id="3.40.50.800">
    <property type="entry name" value="Anticodon-binding domain"/>
    <property type="match status" value="1"/>
</dbReference>
<evidence type="ECO:0000256" key="5">
    <source>
        <dbReference type="ARBA" id="ARBA00022840"/>
    </source>
</evidence>
<protein>
    <recommendedName>
        <fullName evidence="2">Proline--tRNA ligase</fullName>
        <ecNumber evidence="1">6.1.1.15</ecNumber>
    </recommendedName>
    <alternativeName>
        <fullName evidence="8">Prolyl-tRNA synthetase</fullName>
    </alternativeName>
</protein>
<dbReference type="GO" id="GO:0005524">
    <property type="term" value="F:ATP binding"/>
    <property type="evidence" value="ECO:0007669"/>
    <property type="project" value="UniProtKB-KW"/>
</dbReference>
<reference evidence="12" key="1">
    <citation type="submission" date="2017-09" db="EMBL/GenBank/DDBJ databases">
        <title>Depth-based differentiation of microbial function through sediment-hosted aquifers and enrichment of novel symbionts in the deep terrestrial subsurface.</title>
        <authorList>
            <person name="Probst A.J."/>
            <person name="Ladd B."/>
            <person name="Jarett J.K."/>
            <person name="Geller-Mcgrath D.E."/>
            <person name="Sieber C.M.K."/>
            <person name="Emerson J.B."/>
            <person name="Anantharaman K."/>
            <person name="Thomas B.C."/>
            <person name="Malmstrom R."/>
            <person name="Stieglmeier M."/>
            <person name="Klingl A."/>
            <person name="Woyke T."/>
            <person name="Ryan C.M."/>
            <person name="Banfield J.F."/>
        </authorList>
    </citation>
    <scope>NUCLEOTIDE SEQUENCE [LARGE SCALE GENOMIC DNA]</scope>
</reference>
<dbReference type="InterPro" id="IPR045864">
    <property type="entry name" value="aa-tRNA-synth_II/BPL/LPL"/>
</dbReference>
<keyword evidence="7" id="KW-0030">Aminoacyl-tRNA synthetase</keyword>
<dbReference type="PROSITE" id="PS50862">
    <property type="entry name" value="AA_TRNA_LIGASE_II"/>
    <property type="match status" value="1"/>
</dbReference>
<dbReference type="SUPFAM" id="SSF55681">
    <property type="entry name" value="Class II aaRS and biotin synthetases"/>
    <property type="match status" value="1"/>
</dbReference>
<dbReference type="GO" id="GO:0006433">
    <property type="term" value="P:prolyl-tRNA aminoacylation"/>
    <property type="evidence" value="ECO:0007669"/>
    <property type="project" value="InterPro"/>
</dbReference>
<evidence type="ECO:0000313" key="12">
    <source>
        <dbReference type="Proteomes" id="UP000228561"/>
    </source>
</evidence>
<feature type="domain" description="Aminoacyl-transfer RNA synthetases class-II family profile" evidence="10">
    <location>
        <begin position="33"/>
        <end position="315"/>
    </location>
</feature>
<comment type="caution">
    <text evidence="11">The sequence shown here is derived from an EMBL/GenBank/DDBJ whole genome shotgun (WGS) entry which is preliminary data.</text>
</comment>
<dbReference type="InterPro" id="IPR004154">
    <property type="entry name" value="Anticodon-bd"/>
</dbReference>
<evidence type="ECO:0000256" key="1">
    <source>
        <dbReference type="ARBA" id="ARBA00012831"/>
    </source>
</evidence>
<evidence type="ECO:0000256" key="8">
    <source>
        <dbReference type="ARBA" id="ARBA00029731"/>
    </source>
</evidence>
<evidence type="ECO:0000256" key="2">
    <source>
        <dbReference type="ARBA" id="ARBA00019110"/>
    </source>
</evidence>
<accession>A0A2M7B9M9</accession>
<name>A0A2M7B9M9_9BACT</name>
<dbReference type="GO" id="GO:0005829">
    <property type="term" value="C:cytosol"/>
    <property type="evidence" value="ECO:0007669"/>
    <property type="project" value="TreeGrafter"/>
</dbReference>
<evidence type="ECO:0000256" key="9">
    <source>
        <dbReference type="ARBA" id="ARBA00047671"/>
    </source>
</evidence>
<evidence type="ECO:0000259" key="10">
    <source>
        <dbReference type="PROSITE" id="PS50862"/>
    </source>
</evidence>
<dbReference type="PANTHER" id="PTHR42753">
    <property type="entry name" value="MITOCHONDRIAL RIBOSOME PROTEIN L39/PROLYL-TRNA LIGASE FAMILY MEMBER"/>
    <property type="match status" value="1"/>
</dbReference>
<sequence length="415" mass="47461">MKQSQLFTKTFKNVSKDDTSANAQLLTRGGFIQKLGAGIYSFLPLGLLVLKKIENIIREEMNVIGGQELLMPALHPKEIWEETGRWQTADYLYKLQDRQEKYFALGATHEEVITDIARKYVFSYKDLPLYLYQIQVKFRDELRVKSGLLRTKEFLMKDMYSFHASEEDRKEYYEKVKKAYVKIFERCGLKVLVTEASGGIFSKEYSHEFQVATPAGEDIVYFCPNGDFSQNKEIAGKKTGDKCPECGKTLEETKTIEVGNIFTLGTKYSNPMKAMFIDKNSSKKPIIMGCYGIGPSRLIGAIVEVHHDDKGIIWPEAIAPFKVHLIVIEGKEDKKIKDTADKLYQDLQAKGVEVLYDEREGKTAGEKFADADLIGIPYRAVISKKTLKENKIELKKRDEEKTKLINEEEFIKYVG</sequence>
<dbReference type="SUPFAM" id="SSF52954">
    <property type="entry name" value="Class II aaRS ABD-related"/>
    <property type="match status" value="1"/>
</dbReference>
<dbReference type="Proteomes" id="UP000228561">
    <property type="component" value="Unassembled WGS sequence"/>
</dbReference>
<comment type="catalytic activity">
    <reaction evidence="9">
        <text>tRNA(Pro) + L-proline + ATP = L-prolyl-tRNA(Pro) + AMP + diphosphate</text>
        <dbReference type="Rhea" id="RHEA:14305"/>
        <dbReference type="Rhea" id="RHEA-COMP:9700"/>
        <dbReference type="Rhea" id="RHEA-COMP:9702"/>
        <dbReference type="ChEBI" id="CHEBI:30616"/>
        <dbReference type="ChEBI" id="CHEBI:33019"/>
        <dbReference type="ChEBI" id="CHEBI:60039"/>
        <dbReference type="ChEBI" id="CHEBI:78442"/>
        <dbReference type="ChEBI" id="CHEBI:78532"/>
        <dbReference type="ChEBI" id="CHEBI:456215"/>
        <dbReference type="EC" id="6.1.1.15"/>
    </reaction>
</comment>
<dbReference type="InterPro" id="IPR044140">
    <property type="entry name" value="ProRS_anticodon_short"/>
</dbReference>
<keyword evidence="6" id="KW-0648">Protein biosynthesis</keyword>
<keyword evidence="3" id="KW-0436">Ligase</keyword>
<evidence type="ECO:0000313" key="11">
    <source>
        <dbReference type="EMBL" id="PIU99812.1"/>
    </source>
</evidence>
<dbReference type="PANTHER" id="PTHR42753:SF2">
    <property type="entry name" value="PROLINE--TRNA LIGASE"/>
    <property type="match status" value="1"/>
</dbReference>
<dbReference type="EMBL" id="PEVG01000002">
    <property type="protein sequence ID" value="PIU99812.1"/>
    <property type="molecule type" value="Genomic_DNA"/>
</dbReference>
<dbReference type="AlphaFoldDB" id="A0A2M7B9M9"/>
<organism evidence="11 12">
    <name type="scientific">Candidatus Tagabacteria bacterium CG03_land_8_20_14_0_80_41_22</name>
    <dbReference type="NCBI Taxonomy" id="1975020"/>
    <lineage>
        <taxon>Bacteria</taxon>
        <taxon>Candidatus Tagaibacteriota</taxon>
    </lineage>
</organism>
<dbReference type="InterPro" id="IPR036621">
    <property type="entry name" value="Anticodon-bd_dom_sf"/>
</dbReference>
<dbReference type="CDD" id="cd00861">
    <property type="entry name" value="ProRS_anticodon_short"/>
    <property type="match status" value="1"/>
</dbReference>
<dbReference type="InterPro" id="IPR002314">
    <property type="entry name" value="aa-tRNA-synt_IIb"/>
</dbReference>
<dbReference type="InterPro" id="IPR002316">
    <property type="entry name" value="Pro-tRNA-ligase_IIa"/>
</dbReference>
<dbReference type="Gene3D" id="3.30.930.10">
    <property type="entry name" value="Bira Bifunctional Protein, Domain 2"/>
    <property type="match status" value="1"/>
</dbReference>
<evidence type="ECO:0000256" key="4">
    <source>
        <dbReference type="ARBA" id="ARBA00022741"/>
    </source>
</evidence>
<dbReference type="CDD" id="cd00779">
    <property type="entry name" value="ProRS_core_prok"/>
    <property type="match status" value="1"/>
</dbReference>
<evidence type="ECO:0000256" key="6">
    <source>
        <dbReference type="ARBA" id="ARBA00022917"/>
    </source>
</evidence>
<dbReference type="GO" id="GO:0004827">
    <property type="term" value="F:proline-tRNA ligase activity"/>
    <property type="evidence" value="ECO:0007669"/>
    <property type="project" value="UniProtKB-EC"/>
</dbReference>
<proteinExistence type="predicted"/>
<dbReference type="Pfam" id="PF03129">
    <property type="entry name" value="HGTP_anticodon"/>
    <property type="match status" value="1"/>
</dbReference>